<feature type="compositionally biased region" description="Basic and acidic residues" evidence="8">
    <location>
        <begin position="508"/>
        <end position="520"/>
    </location>
</feature>
<dbReference type="GO" id="GO:0007059">
    <property type="term" value="P:chromosome segregation"/>
    <property type="evidence" value="ECO:0007669"/>
    <property type="project" value="UniProtKB-UniRule"/>
</dbReference>
<dbReference type="PANTHER" id="PTHR43977">
    <property type="entry name" value="STRUCTURAL MAINTENANCE OF CHROMOSOMES PROTEIN 3"/>
    <property type="match status" value="1"/>
</dbReference>
<feature type="compositionally biased region" description="Basic and acidic residues" evidence="8">
    <location>
        <begin position="853"/>
        <end position="869"/>
    </location>
</feature>
<dbReference type="Pfam" id="PF06470">
    <property type="entry name" value="SMC_hinge"/>
    <property type="match status" value="1"/>
</dbReference>
<dbReference type="Gene3D" id="3.30.70.1620">
    <property type="match status" value="1"/>
</dbReference>
<evidence type="ECO:0000256" key="1">
    <source>
        <dbReference type="ARBA" id="ARBA00004496"/>
    </source>
</evidence>
<feature type="domain" description="SMC hinge" evidence="9">
    <location>
        <begin position="565"/>
        <end position="689"/>
    </location>
</feature>
<dbReference type="GO" id="GO:0030261">
    <property type="term" value="P:chromosome condensation"/>
    <property type="evidence" value="ECO:0007669"/>
    <property type="project" value="InterPro"/>
</dbReference>
<feature type="region of interest" description="Disordered" evidence="8">
    <location>
        <begin position="823"/>
        <end position="913"/>
    </location>
</feature>
<feature type="compositionally biased region" description="Low complexity" evidence="8">
    <location>
        <begin position="473"/>
        <end position="490"/>
    </location>
</feature>
<gene>
    <name evidence="7 10" type="primary">smc</name>
    <name evidence="10" type="ORF">NCTC10951_01183</name>
</gene>
<feature type="region of interest" description="Disordered" evidence="8">
    <location>
        <begin position="508"/>
        <end position="538"/>
    </location>
</feature>
<dbReference type="InterPro" id="IPR027417">
    <property type="entry name" value="P-loop_NTPase"/>
</dbReference>
<comment type="function">
    <text evidence="7">Required for chromosome condensation and partitioning.</text>
</comment>
<evidence type="ECO:0000313" key="11">
    <source>
        <dbReference type="Proteomes" id="UP000268658"/>
    </source>
</evidence>
<dbReference type="InterPro" id="IPR011890">
    <property type="entry name" value="SMC_prok"/>
</dbReference>
<evidence type="ECO:0000313" key="10">
    <source>
        <dbReference type="EMBL" id="VEI15491.1"/>
    </source>
</evidence>
<dbReference type="Gene3D" id="3.40.50.300">
    <property type="entry name" value="P-loop containing nucleotide triphosphate hydrolases"/>
    <property type="match status" value="2"/>
</dbReference>
<dbReference type="FunFam" id="3.40.50.300:FF:000984">
    <property type="entry name" value="Chromosome partition protein Smc"/>
    <property type="match status" value="1"/>
</dbReference>
<dbReference type="NCBIfam" id="TIGR02168">
    <property type="entry name" value="SMC_prok_B"/>
    <property type="match status" value="1"/>
</dbReference>
<feature type="compositionally biased region" description="Basic and acidic residues" evidence="8">
    <location>
        <begin position="877"/>
        <end position="913"/>
    </location>
</feature>
<comment type="domain">
    <text evidence="7">Contains large globular domains required for ATP hydrolysis at each terminus and a third globular domain forming a flexible hinge near the middle of the molecule. These domains are separated by coiled-coil structures.</text>
</comment>
<dbReference type="FunFam" id="3.40.50.300:FF:000901">
    <property type="entry name" value="Chromosome partition protein Smc"/>
    <property type="match status" value="1"/>
</dbReference>
<dbReference type="GO" id="GO:0005524">
    <property type="term" value="F:ATP binding"/>
    <property type="evidence" value="ECO:0007669"/>
    <property type="project" value="UniProtKB-UniRule"/>
</dbReference>
<dbReference type="GO" id="GO:0006260">
    <property type="term" value="P:DNA replication"/>
    <property type="evidence" value="ECO:0007669"/>
    <property type="project" value="UniProtKB-UniRule"/>
</dbReference>
<accession>A0A3S4X8Z1</accession>
<evidence type="ECO:0000256" key="4">
    <source>
        <dbReference type="ARBA" id="ARBA00022840"/>
    </source>
</evidence>
<protein>
    <recommendedName>
        <fullName evidence="7">Chromosome partition protein Smc</fullName>
    </recommendedName>
</protein>
<dbReference type="KEGG" id="avc:NCTC10951_01183"/>
<dbReference type="GO" id="GO:0005694">
    <property type="term" value="C:chromosome"/>
    <property type="evidence" value="ECO:0007669"/>
    <property type="project" value="InterPro"/>
</dbReference>
<dbReference type="PIRSF" id="PIRSF005719">
    <property type="entry name" value="SMC"/>
    <property type="match status" value="1"/>
</dbReference>
<dbReference type="InterPro" id="IPR036277">
    <property type="entry name" value="SMC_hinge_sf"/>
</dbReference>
<dbReference type="Proteomes" id="UP000268658">
    <property type="component" value="Chromosome"/>
</dbReference>
<dbReference type="SMART" id="SM00968">
    <property type="entry name" value="SMC_hinge"/>
    <property type="match status" value="1"/>
</dbReference>
<feature type="compositionally biased region" description="Low complexity" evidence="8">
    <location>
        <begin position="412"/>
        <end position="421"/>
    </location>
</feature>
<dbReference type="GO" id="GO:0016887">
    <property type="term" value="F:ATP hydrolysis activity"/>
    <property type="evidence" value="ECO:0007669"/>
    <property type="project" value="InterPro"/>
</dbReference>
<dbReference type="InterPro" id="IPR010935">
    <property type="entry name" value="SMC_hinge"/>
</dbReference>
<feature type="coiled-coil region" evidence="7">
    <location>
        <begin position="193"/>
        <end position="223"/>
    </location>
</feature>
<dbReference type="GO" id="GO:0003677">
    <property type="term" value="F:DNA binding"/>
    <property type="evidence" value="ECO:0007669"/>
    <property type="project" value="UniProtKB-UniRule"/>
</dbReference>
<keyword evidence="5 7" id="KW-0175">Coiled coil</keyword>
<dbReference type="InterPro" id="IPR024704">
    <property type="entry name" value="SMC"/>
</dbReference>
<feature type="compositionally biased region" description="Low complexity" evidence="8">
    <location>
        <begin position="451"/>
        <end position="460"/>
    </location>
</feature>
<keyword evidence="3 7" id="KW-0547">Nucleotide-binding</keyword>
<evidence type="ECO:0000256" key="2">
    <source>
        <dbReference type="ARBA" id="ARBA00022490"/>
    </source>
</evidence>
<evidence type="ECO:0000259" key="9">
    <source>
        <dbReference type="SMART" id="SM00968"/>
    </source>
</evidence>
<dbReference type="HAMAP" id="MF_01894">
    <property type="entry name" value="Smc_prok"/>
    <property type="match status" value="1"/>
</dbReference>
<proteinExistence type="inferred from homology"/>
<sequence length="1297" mass="137227">MMSSPFVVSVVAGAALAVRVAPVHLKTLTIKGFKSFASSTTLRLEPGITAVVGPNGSGKSNVVDALTWVMGEQGAKNLRGGSMADVIFAGAGSRPALGRAEVSLTIDNTDGALPIDYTEVTISRTLFRGGGSEYQINGTPCRLLDVQELLSDTGLGRQMHVIVGQGQLDAVLSATPDDRRGFIEEAAGVLKHRKRKERALRKLESMAADLARVSDLAQELRRQLGPLARQAAIARRARTIQVEVRDATARLLADDVVQAQSLLEAGDEDKEALARRRSAVEEAERVARARLSELAAVETTSAQRLARAGSVWEELTGVSQSLGALADVAGERIRLLASAPTPSHGTDPEELERRAEAAGQEEAELADAVETARTALSDATRVRADAETAEKAADQELSAAQRRVSERRETIARAGGRVASARSRHEASLAALEQARSALQAAEAREERARTALAEATGSEETGEGGGHGAQDGVGTAAGTAAGKGATSETSAEVSAAADAAARAAAAHEEATRRLAEAREAVSTATDARREAASDRATWTARRDTLAMSLRSQDGTAALLEAGLDGLLGPLAEHLSVERGWENAVAALLGALAEAGLAADAKAALAGLEHARNQDVGAVRLVLADDPSLDPAPDPSDEVAETAPADGALAAGGLVHVVQPESGRLGQVLAGLLKTCWVTEDVESARAVRTRLPDAVVATRSGDVLAPGWVAGAGRGASSVLELTAAHEEADAEATAAAQAESEADAALEQARLREETARQELSEALTALRQADAEAARAAEAMARLTSAAHAAAEETGRARRVLERAEAESVQRTAELAAATAALAEVEGETEASDARDASDGPGSPGGTGPERLERALDKARQERESAAEAARQARAVETDARLSLRTAEERERSSRGRADSLRAAARREREQRAAAERAQQRRSAQLAVATHVRDQARAAAETARSSVQQAAEERAAIEDERAQALAATNEVREEIDQLTKELGNLTDAAHREEVARAEQRMRLESLAERAMSELGLELDPLVEEYGPHMLVPEIVEEPDTVPSGGADPDGEQAGNRAPASNGHPGRPYVRSEQEKRLAKASRDLARLGKVNPLALEEHAALEQRHQFLAEQLADLKRSRDDLLSIVEEIDARVQEVFSQAYEDTARQFASVFDRLFPGGEGRLVLTDPDDMLTTGIEIEARPAGKKVKRLSLLSGGERSLAAVALLVAIFKARPSPFYVMDEVEAALDDTNLGRLLEIFTELRQSSQLIIITHQKRTMEVADALYGITMRDGITKAVSQRLAQPDRGTAVTPDV</sequence>
<dbReference type="Pfam" id="PF02463">
    <property type="entry name" value="SMC_N"/>
    <property type="match status" value="1"/>
</dbReference>
<dbReference type="InterPro" id="IPR003395">
    <property type="entry name" value="RecF/RecN/SMC_N"/>
</dbReference>
<evidence type="ECO:0000256" key="3">
    <source>
        <dbReference type="ARBA" id="ARBA00022741"/>
    </source>
</evidence>
<evidence type="ECO:0000256" key="8">
    <source>
        <dbReference type="SAM" id="MobiDB-lite"/>
    </source>
</evidence>
<name>A0A3S4X8Z1_ACTVI</name>
<dbReference type="GO" id="GO:0007062">
    <property type="term" value="P:sister chromatid cohesion"/>
    <property type="evidence" value="ECO:0007669"/>
    <property type="project" value="InterPro"/>
</dbReference>
<organism evidence="10 11">
    <name type="scientific">Actinomyces viscosus</name>
    <dbReference type="NCBI Taxonomy" id="1656"/>
    <lineage>
        <taxon>Bacteria</taxon>
        <taxon>Bacillati</taxon>
        <taxon>Actinomycetota</taxon>
        <taxon>Actinomycetes</taxon>
        <taxon>Actinomycetales</taxon>
        <taxon>Actinomycetaceae</taxon>
        <taxon>Actinomyces</taxon>
    </lineage>
</organism>
<dbReference type="Gene3D" id="1.20.1060.20">
    <property type="match status" value="1"/>
</dbReference>
<feature type="region of interest" description="Disordered" evidence="8">
    <location>
        <begin position="1040"/>
        <end position="1078"/>
    </location>
</feature>
<keyword evidence="6 7" id="KW-0238">DNA-binding</keyword>
<feature type="region of interest" description="Disordered" evidence="8">
    <location>
        <begin position="379"/>
        <end position="423"/>
    </location>
</feature>
<dbReference type="GO" id="GO:0005737">
    <property type="term" value="C:cytoplasm"/>
    <property type="evidence" value="ECO:0007669"/>
    <property type="project" value="UniProtKB-SubCell"/>
</dbReference>
<comment type="subcellular location">
    <subcellularLocation>
        <location evidence="1 7">Cytoplasm</location>
    </subcellularLocation>
</comment>
<feature type="coiled-coil region" evidence="7">
    <location>
        <begin position="748"/>
        <end position="789"/>
    </location>
</feature>
<comment type="subunit">
    <text evidence="7">Homodimer.</text>
</comment>
<dbReference type="EMBL" id="LR134477">
    <property type="protein sequence ID" value="VEI15491.1"/>
    <property type="molecule type" value="Genomic_DNA"/>
</dbReference>
<feature type="binding site" evidence="7">
    <location>
        <begin position="54"/>
        <end position="61"/>
    </location>
    <ligand>
        <name>ATP</name>
        <dbReference type="ChEBI" id="CHEBI:30616"/>
    </ligand>
</feature>
<comment type="similarity">
    <text evidence="7">Belongs to the SMC family.</text>
</comment>
<reference evidence="10 11" key="1">
    <citation type="submission" date="2018-12" db="EMBL/GenBank/DDBJ databases">
        <authorList>
            <consortium name="Pathogen Informatics"/>
        </authorList>
    </citation>
    <scope>NUCLEOTIDE SEQUENCE [LARGE SCALE GENOMIC DNA]</scope>
    <source>
        <strain evidence="10 11">NCTC10951</strain>
    </source>
</reference>
<evidence type="ECO:0000256" key="6">
    <source>
        <dbReference type="ARBA" id="ARBA00023125"/>
    </source>
</evidence>
<evidence type="ECO:0000256" key="7">
    <source>
        <dbReference type="HAMAP-Rule" id="MF_01894"/>
    </source>
</evidence>
<evidence type="ECO:0000256" key="5">
    <source>
        <dbReference type="ARBA" id="ARBA00023054"/>
    </source>
</evidence>
<dbReference type="SUPFAM" id="SSF75553">
    <property type="entry name" value="Smc hinge domain"/>
    <property type="match status" value="1"/>
</dbReference>
<feature type="compositionally biased region" description="Basic and acidic residues" evidence="8">
    <location>
        <begin position="380"/>
        <end position="394"/>
    </location>
</feature>
<dbReference type="SUPFAM" id="SSF52540">
    <property type="entry name" value="P-loop containing nucleoside triphosphate hydrolases"/>
    <property type="match status" value="1"/>
</dbReference>
<keyword evidence="4 7" id="KW-0067">ATP-binding</keyword>
<keyword evidence="2 7" id="KW-0963">Cytoplasm</keyword>
<feature type="region of interest" description="Disordered" evidence="8">
    <location>
        <begin position="440"/>
        <end position="490"/>
    </location>
</feature>